<evidence type="ECO:0000313" key="8">
    <source>
        <dbReference type="Proteomes" id="UP000241769"/>
    </source>
</evidence>
<dbReference type="Pfam" id="PF00560">
    <property type="entry name" value="LRR_1"/>
    <property type="match status" value="3"/>
</dbReference>
<comment type="subcellular location">
    <subcellularLocation>
        <location evidence="1">Membrane</location>
    </subcellularLocation>
</comment>
<evidence type="ECO:0000313" key="7">
    <source>
        <dbReference type="EMBL" id="PRP74318.1"/>
    </source>
</evidence>
<sequence>MEVWFIDSHLDSFVGIILYTLVVVGIIMRKTMGTSTRLWVVYMTLCLIPYLGDLSADRIPKDNEVPFEANRLTQVDQPSHVFENFTFSSLSPLGAPLILFDPLLILIHWQSKMKKERSVSSFFLLLFLSQGCVAQIPAPTTTLMRTIWETFGVSSSELEGSEICNFPGVNCSNSTYPKGIKLNNHQLNGSISTDICQLVNLTQLNLNSNKLSGAIPECIGNLTSLTYLDLGNNHLNGNIPDGICILKNLFWLNLGTNILTGQIPLGINDLTLLTDLYMDTNNLSGHLPSFGSLGVLENFRVGYNRALSGTISDTNICNLTNLIFLDFSTMNLNGIIPDCADNLSNLKGLYLDSNHLNGTIPEGVINLPCLTELYLSHNTLSGRVAGRNSSLHPLNSLYLSDNDLDSMGFINVSKSCDLTGNHFLCSSNLTLGLCIANISSCLISFDGLYDAAINISIEQAQVFLDKASRADTAKSLSAVLLALLHNTTSFDYNSSDVSVNLYTYNQSSLNTKLVLQSNIIGMSVAISCISYDPFLINET</sequence>
<dbReference type="GO" id="GO:0033612">
    <property type="term" value="F:receptor serine/threonine kinase binding"/>
    <property type="evidence" value="ECO:0007669"/>
    <property type="project" value="TreeGrafter"/>
</dbReference>
<evidence type="ECO:0000256" key="5">
    <source>
        <dbReference type="ARBA" id="ARBA00023136"/>
    </source>
</evidence>
<keyword evidence="2" id="KW-0433">Leucine-rich repeat</keyword>
<accession>A0A2P6MRJ2</accession>
<protein>
    <submittedName>
        <fullName evidence="7">Uncharacterized protein</fullName>
    </submittedName>
</protein>
<keyword evidence="6" id="KW-0812">Transmembrane</keyword>
<feature type="transmembrane region" description="Helical" evidence="6">
    <location>
        <begin position="12"/>
        <end position="29"/>
    </location>
</feature>
<dbReference type="GO" id="GO:0016020">
    <property type="term" value="C:membrane"/>
    <property type="evidence" value="ECO:0007669"/>
    <property type="project" value="UniProtKB-SubCell"/>
</dbReference>
<reference evidence="7 8" key="1">
    <citation type="journal article" date="2018" name="Genome Biol. Evol.">
        <title>Multiple Roots of Fruiting Body Formation in Amoebozoa.</title>
        <authorList>
            <person name="Hillmann F."/>
            <person name="Forbes G."/>
            <person name="Novohradska S."/>
            <person name="Ferling I."/>
            <person name="Riege K."/>
            <person name="Groth M."/>
            <person name="Westermann M."/>
            <person name="Marz M."/>
            <person name="Spaller T."/>
            <person name="Winckler T."/>
            <person name="Schaap P."/>
            <person name="Glockner G."/>
        </authorList>
    </citation>
    <scope>NUCLEOTIDE SEQUENCE [LARGE SCALE GENOMIC DNA]</scope>
    <source>
        <strain evidence="7 8">Jena</strain>
    </source>
</reference>
<feature type="transmembrane region" description="Helical" evidence="6">
    <location>
        <begin position="85"/>
        <end position="107"/>
    </location>
</feature>
<evidence type="ECO:0000256" key="1">
    <source>
        <dbReference type="ARBA" id="ARBA00004370"/>
    </source>
</evidence>
<dbReference type="InterPro" id="IPR032675">
    <property type="entry name" value="LRR_dom_sf"/>
</dbReference>
<gene>
    <name evidence="7" type="ORF">PROFUN_16263</name>
</gene>
<evidence type="ECO:0000256" key="3">
    <source>
        <dbReference type="ARBA" id="ARBA00022729"/>
    </source>
</evidence>
<keyword evidence="4" id="KW-0677">Repeat</keyword>
<dbReference type="InParanoid" id="A0A2P6MRJ2"/>
<keyword evidence="8" id="KW-1185">Reference proteome</keyword>
<dbReference type="EMBL" id="MDYQ01000475">
    <property type="protein sequence ID" value="PRP74318.1"/>
    <property type="molecule type" value="Genomic_DNA"/>
</dbReference>
<dbReference type="SUPFAM" id="SSF52058">
    <property type="entry name" value="L domain-like"/>
    <property type="match status" value="1"/>
</dbReference>
<keyword evidence="5 6" id="KW-0472">Membrane</keyword>
<dbReference type="Proteomes" id="UP000241769">
    <property type="component" value="Unassembled WGS sequence"/>
</dbReference>
<dbReference type="InterPro" id="IPR003591">
    <property type="entry name" value="Leu-rich_rpt_typical-subtyp"/>
</dbReference>
<dbReference type="InterPro" id="IPR001611">
    <property type="entry name" value="Leu-rich_rpt"/>
</dbReference>
<feature type="non-terminal residue" evidence="7">
    <location>
        <position position="539"/>
    </location>
</feature>
<proteinExistence type="predicted"/>
<comment type="caution">
    <text evidence="7">The sequence shown here is derived from an EMBL/GenBank/DDBJ whole genome shotgun (WGS) entry which is preliminary data.</text>
</comment>
<dbReference type="OrthoDB" id="26095at2759"/>
<organism evidence="7 8">
    <name type="scientific">Planoprotostelium fungivorum</name>
    <dbReference type="NCBI Taxonomy" id="1890364"/>
    <lineage>
        <taxon>Eukaryota</taxon>
        <taxon>Amoebozoa</taxon>
        <taxon>Evosea</taxon>
        <taxon>Variosea</taxon>
        <taxon>Cavosteliida</taxon>
        <taxon>Cavosteliaceae</taxon>
        <taxon>Planoprotostelium</taxon>
    </lineage>
</organism>
<feature type="transmembrane region" description="Helical" evidence="6">
    <location>
        <begin position="36"/>
        <end position="52"/>
    </location>
</feature>
<dbReference type="PANTHER" id="PTHR48056">
    <property type="entry name" value="LRR RECEPTOR-LIKE SERINE/THREONINE-PROTEIN KINASE-RELATED"/>
    <property type="match status" value="1"/>
</dbReference>
<dbReference type="FunFam" id="3.80.10.10:FF:000400">
    <property type="entry name" value="Nuclear pore complex protein NUP107"/>
    <property type="match status" value="1"/>
</dbReference>
<dbReference type="FunFam" id="3.80.10.10:FF:000041">
    <property type="entry name" value="LRR receptor-like serine/threonine-protein kinase ERECTA"/>
    <property type="match status" value="1"/>
</dbReference>
<feature type="transmembrane region" description="Helical" evidence="6">
    <location>
        <begin position="119"/>
        <end position="138"/>
    </location>
</feature>
<evidence type="ECO:0000256" key="4">
    <source>
        <dbReference type="ARBA" id="ARBA00022737"/>
    </source>
</evidence>
<evidence type="ECO:0000256" key="6">
    <source>
        <dbReference type="SAM" id="Phobius"/>
    </source>
</evidence>
<evidence type="ECO:0000256" key="2">
    <source>
        <dbReference type="ARBA" id="ARBA00022614"/>
    </source>
</evidence>
<keyword evidence="6" id="KW-1133">Transmembrane helix</keyword>
<dbReference type="STRING" id="1890364.A0A2P6MRJ2"/>
<dbReference type="Gene3D" id="3.80.10.10">
    <property type="entry name" value="Ribonuclease Inhibitor"/>
    <property type="match status" value="2"/>
</dbReference>
<dbReference type="PANTHER" id="PTHR48056:SF26">
    <property type="entry name" value="MDIS1-INTERACTING RECEPTOR LIKE KINASE 1"/>
    <property type="match status" value="1"/>
</dbReference>
<keyword evidence="3" id="KW-0732">Signal</keyword>
<dbReference type="SMART" id="SM00369">
    <property type="entry name" value="LRR_TYP"/>
    <property type="match status" value="4"/>
</dbReference>
<dbReference type="InterPro" id="IPR050647">
    <property type="entry name" value="Plant_LRR-RLKs"/>
</dbReference>
<name>A0A2P6MRJ2_9EUKA</name>
<dbReference type="AlphaFoldDB" id="A0A2P6MRJ2"/>